<evidence type="ECO:0000313" key="7">
    <source>
        <dbReference type="EMBL" id="GGD30543.1"/>
    </source>
</evidence>
<dbReference type="Proteomes" id="UP000598997">
    <property type="component" value="Unassembled WGS sequence"/>
</dbReference>
<feature type="signal peptide" evidence="6">
    <location>
        <begin position="1"/>
        <end position="28"/>
    </location>
</feature>
<sequence length="299" mass="31872">MNQIAPTRTLMSAAVVAAACLFSGTAHANAAAVDRQPLRIEQPDLKGTYEDDYVIVALGAGYVPDYEGADEYGVQIGGAVRGQVEGISFKTSGIGLEVDLIPNLPGDIELSFGPEIQYSATRTGKVKDEIVDMLPELDSTVELGFSTGISKKNLLTPVDSLSLSYGMRWDISGKGAGRQSRVSLSYFTALSKGMGAGVSVGASWHDDKWADYYYTITPEGSAATDGALPVYQAEGGMKDWDAKAYWGMDLDGDFRNGGFGIATSIVYERLQGSAAETPIVSMRGDRDQFMFLAGVGYAF</sequence>
<evidence type="ECO:0000256" key="3">
    <source>
        <dbReference type="ARBA" id="ARBA00022729"/>
    </source>
</evidence>
<keyword evidence="4" id="KW-0472">Membrane</keyword>
<dbReference type="Pfam" id="PF06629">
    <property type="entry name" value="MipA"/>
    <property type="match status" value="1"/>
</dbReference>
<dbReference type="GO" id="GO:0009279">
    <property type="term" value="C:cell outer membrane"/>
    <property type="evidence" value="ECO:0007669"/>
    <property type="project" value="UniProtKB-SubCell"/>
</dbReference>
<evidence type="ECO:0000256" key="6">
    <source>
        <dbReference type="SAM" id="SignalP"/>
    </source>
</evidence>
<evidence type="ECO:0000256" key="1">
    <source>
        <dbReference type="ARBA" id="ARBA00004442"/>
    </source>
</evidence>
<dbReference type="AlphaFoldDB" id="A0A917DEK6"/>
<evidence type="ECO:0000256" key="4">
    <source>
        <dbReference type="ARBA" id="ARBA00023136"/>
    </source>
</evidence>
<dbReference type="InterPro" id="IPR010583">
    <property type="entry name" value="MipA"/>
</dbReference>
<proteinExistence type="inferred from homology"/>
<evidence type="ECO:0008006" key="9">
    <source>
        <dbReference type="Google" id="ProtNLM"/>
    </source>
</evidence>
<dbReference type="PANTHER" id="PTHR38776">
    <property type="entry name" value="MLTA-INTERACTING PROTEIN-RELATED"/>
    <property type="match status" value="1"/>
</dbReference>
<dbReference type="PANTHER" id="PTHR38776:SF1">
    <property type="entry name" value="MLTA-INTERACTING PROTEIN-RELATED"/>
    <property type="match status" value="1"/>
</dbReference>
<keyword evidence="8" id="KW-1185">Reference proteome</keyword>
<reference evidence="7 8" key="1">
    <citation type="journal article" date="2014" name="Int. J. Syst. Evol. Microbiol.">
        <title>Complete genome sequence of Corynebacterium casei LMG S-19264T (=DSM 44701T), isolated from a smear-ripened cheese.</title>
        <authorList>
            <consortium name="US DOE Joint Genome Institute (JGI-PGF)"/>
            <person name="Walter F."/>
            <person name="Albersmeier A."/>
            <person name="Kalinowski J."/>
            <person name="Ruckert C."/>
        </authorList>
    </citation>
    <scope>NUCLEOTIDE SEQUENCE [LARGE SCALE GENOMIC DNA]</scope>
    <source>
        <strain evidence="7 8">CGMCC 1.15358</strain>
    </source>
</reference>
<evidence type="ECO:0000256" key="5">
    <source>
        <dbReference type="ARBA" id="ARBA00023237"/>
    </source>
</evidence>
<keyword evidence="3 6" id="KW-0732">Signal</keyword>
<accession>A0A917DEK6</accession>
<dbReference type="EMBL" id="BMIO01000001">
    <property type="protein sequence ID" value="GGD30543.1"/>
    <property type="molecule type" value="Genomic_DNA"/>
</dbReference>
<organism evidence="7 8">
    <name type="scientific">Croceicoccus pelagius</name>
    <dbReference type="NCBI Taxonomy" id="1703341"/>
    <lineage>
        <taxon>Bacteria</taxon>
        <taxon>Pseudomonadati</taxon>
        <taxon>Pseudomonadota</taxon>
        <taxon>Alphaproteobacteria</taxon>
        <taxon>Sphingomonadales</taxon>
        <taxon>Erythrobacteraceae</taxon>
        <taxon>Croceicoccus</taxon>
    </lineage>
</organism>
<evidence type="ECO:0000256" key="2">
    <source>
        <dbReference type="ARBA" id="ARBA00005722"/>
    </source>
</evidence>
<evidence type="ECO:0000313" key="8">
    <source>
        <dbReference type="Proteomes" id="UP000598997"/>
    </source>
</evidence>
<protein>
    <recommendedName>
        <fullName evidence="9">Structural protein MipA</fullName>
    </recommendedName>
</protein>
<comment type="subcellular location">
    <subcellularLocation>
        <location evidence="1">Cell outer membrane</location>
    </subcellularLocation>
</comment>
<keyword evidence="5" id="KW-0998">Cell outer membrane</keyword>
<feature type="chain" id="PRO_5037769476" description="Structural protein MipA" evidence="6">
    <location>
        <begin position="29"/>
        <end position="299"/>
    </location>
</feature>
<gene>
    <name evidence="7" type="ORF">GCM10010989_00800</name>
</gene>
<dbReference type="RefSeq" id="WP_172807531.1">
    <property type="nucleotide sequence ID" value="NZ_BMIO01000001.1"/>
</dbReference>
<comment type="similarity">
    <text evidence="2">Belongs to the MipA/OmpV family.</text>
</comment>
<comment type="caution">
    <text evidence="7">The sequence shown here is derived from an EMBL/GenBank/DDBJ whole genome shotgun (WGS) entry which is preliminary data.</text>
</comment>
<name>A0A917DEK6_9SPHN</name>